<dbReference type="PANTHER" id="PTHR36159">
    <property type="entry name" value="PROTEIN CBG23766"/>
    <property type="match status" value="1"/>
</dbReference>
<feature type="non-terminal residue" evidence="2">
    <location>
        <position position="1"/>
    </location>
</feature>
<feature type="non-terminal residue" evidence="2">
    <location>
        <position position="411"/>
    </location>
</feature>
<dbReference type="InterPro" id="IPR049512">
    <property type="entry name" value="DJR-like_dom"/>
</dbReference>
<organism evidence="2">
    <name type="scientific">Triatoma infestans</name>
    <name type="common">Assassin bug</name>
    <dbReference type="NCBI Taxonomy" id="30076"/>
    <lineage>
        <taxon>Eukaryota</taxon>
        <taxon>Metazoa</taxon>
        <taxon>Ecdysozoa</taxon>
        <taxon>Arthropoda</taxon>
        <taxon>Hexapoda</taxon>
        <taxon>Insecta</taxon>
        <taxon>Pterygota</taxon>
        <taxon>Neoptera</taxon>
        <taxon>Paraneoptera</taxon>
        <taxon>Hemiptera</taxon>
        <taxon>Heteroptera</taxon>
        <taxon>Panheteroptera</taxon>
        <taxon>Cimicomorpha</taxon>
        <taxon>Reduviidae</taxon>
        <taxon>Triatominae</taxon>
        <taxon>Triatoma</taxon>
    </lineage>
</organism>
<evidence type="ECO:0000259" key="1">
    <source>
        <dbReference type="Pfam" id="PF21738"/>
    </source>
</evidence>
<name>A0A023F044_TRIIF</name>
<accession>A0A023F044</accession>
<evidence type="ECO:0000313" key="2">
    <source>
        <dbReference type="EMBL" id="JAC14872.1"/>
    </source>
</evidence>
<dbReference type="AlphaFoldDB" id="A0A023F044"/>
<feature type="domain" description="Double jelly roll-like" evidence="1">
    <location>
        <begin position="79"/>
        <end position="401"/>
    </location>
</feature>
<dbReference type="Pfam" id="PF21738">
    <property type="entry name" value="DJR-like_dom"/>
    <property type="match status" value="1"/>
</dbReference>
<protein>
    <recommendedName>
        <fullName evidence="1">Double jelly roll-like domain-containing protein</fullName>
    </recommendedName>
</protein>
<dbReference type="EMBL" id="GBBI01003840">
    <property type="protein sequence ID" value="JAC14872.1"/>
    <property type="molecule type" value="mRNA"/>
</dbReference>
<sequence length="411" mass="47556">VIANMEVLDLEERRLFDNSIECIELHSHHPYASSKLLPGDEIRISVQHQDLYTLPSQSLLYLEGRFLKEDGSAIPTSSKLTNNAFAFLFDEIRYELSGVEIDRVRNPGIACTLKGLVSLEDGCHYLENWGWCYPQSDTVNITSNEGYFNLCIPLSSLLGFCEDYQKIVINVKQELILVRSRQDGNAYKFSRQRAEDAVENCKIELVKLCWKLPYVAVNEHQRLALMRHLKSEKVFSLSFRSWELYDYPLLPATQRQIWSVKTSSQLEKPRYLILAFQTERANNVESNASHFDHCNVSNVKLYLNCKAFPYDDLNIDFSANRYALLYHMYASFQMSYYGEQMKPLTSWRNFKEKTPLIVIDCSKQSESIKTGPVDVRLEFESKNPFPANTTAYCLIIHDRVVEYNPLTGIVR</sequence>
<reference evidence="2" key="1">
    <citation type="journal article" date="2014" name="PLoS Negl. Trop. Dis.">
        <title>An updated insight into the Sialotranscriptome of Triatoma infestans: developmental stage and geographic variations.</title>
        <authorList>
            <person name="Schwarz A."/>
            <person name="Medrano-Mercado N."/>
            <person name="Schaub G.A."/>
            <person name="Struchiner C.J."/>
            <person name="Bargues M.D."/>
            <person name="Levy M.Z."/>
            <person name="Ribeiro J.M."/>
        </authorList>
    </citation>
    <scope>NUCLEOTIDE SEQUENCE</scope>
    <source>
        <strain evidence="2">Chile</strain>
        <tissue evidence="2">Salivary glands</tissue>
    </source>
</reference>
<dbReference type="PANTHER" id="PTHR36159:SF1">
    <property type="entry name" value="RETROVIRUS-RELATED POL POLYPROTEIN FROM TRANSPOSON 412-LIKE PROTEIN"/>
    <property type="match status" value="1"/>
</dbReference>
<proteinExistence type="evidence at transcript level"/>